<dbReference type="AlphaFoldDB" id="A0A0C3G4N4"/>
<sequence length="89" mass="9089">FLKKNGLNAQKLNLKFASLQQSDNCTEGEIGCISGLFAQCISGQWQTNACSAGTSCFALPLVNGAGTSTVCDSQTDALARIQATGVSGG</sequence>
<reference evidence="2" key="2">
    <citation type="submission" date="2015-01" db="EMBL/GenBank/DDBJ databases">
        <title>Evolutionary Origins and Diversification of the Mycorrhizal Mutualists.</title>
        <authorList>
            <consortium name="DOE Joint Genome Institute"/>
            <consortium name="Mycorrhizal Genomics Consortium"/>
            <person name="Kohler A."/>
            <person name="Kuo A."/>
            <person name="Nagy L.G."/>
            <person name="Floudas D."/>
            <person name="Copeland A."/>
            <person name="Barry K.W."/>
            <person name="Cichocki N."/>
            <person name="Veneault-Fourrey C."/>
            <person name="LaButti K."/>
            <person name="Lindquist E.A."/>
            <person name="Lipzen A."/>
            <person name="Lundell T."/>
            <person name="Morin E."/>
            <person name="Murat C."/>
            <person name="Riley R."/>
            <person name="Ohm R."/>
            <person name="Sun H."/>
            <person name="Tunlid A."/>
            <person name="Henrissat B."/>
            <person name="Grigoriev I.V."/>
            <person name="Hibbett D.S."/>
            <person name="Martin F."/>
        </authorList>
    </citation>
    <scope>NUCLEOTIDE SEQUENCE [LARGE SCALE GENOMIC DNA]</scope>
    <source>
        <strain evidence="2">F 1598</strain>
    </source>
</reference>
<name>A0A0C3G4N4_PILCF</name>
<protein>
    <recommendedName>
        <fullName evidence="3">Carbohydrate-binding module family 19 domain-containing protein</fullName>
    </recommendedName>
</protein>
<dbReference type="OrthoDB" id="2362516at2759"/>
<evidence type="ECO:0000313" key="1">
    <source>
        <dbReference type="EMBL" id="KIM85586.1"/>
    </source>
</evidence>
<proteinExistence type="predicted"/>
<evidence type="ECO:0008006" key="3">
    <source>
        <dbReference type="Google" id="ProtNLM"/>
    </source>
</evidence>
<dbReference type="HOGENOM" id="CLU_167274_0_0_1"/>
<dbReference type="Proteomes" id="UP000054166">
    <property type="component" value="Unassembled WGS sequence"/>
</dbReference>
<dbReference type="EMBL" id="KN832984">
    <property type="protein sequence ID" value="KIM85586.1"/>
    <property type="molecule type" value="Genomic_DNA"/>
</dbReference>
<accession>A0A0C3G4N4</accession>
<gene>
    <name evidence="1" type="ORF">PILCRDRAFT_33084</name>
</gene>
<dbReference type="InParanoid" id="A0A0C3G4N4"/>
<feature type="non-terminal residue" evidence="1">
    <location>
        <position position="89"/>
    </location>
</feature>
<reference evidence="1 2" key="1">
    <citation type="submission" date="2014-04" db="EMBL/GenBank/DDBJ databases">
        <authorList>
            <consortium name="DOE Joint Genome Institute"/>
            <person name="Kuo A."/>
            <person name="Tarkka M."/>
            <person name="Buscot F."/>
            <person name="Kohler A."/>
            <person name="Nagy L.G."/>
            <person name="Floudas D."/>
            <person name="Copeland A."/>
            <person name="Barry K.W."/>
            <person name="Cichocki N."/>
            <person name="Veneault-Fourrey C."/>
            <person name="LaButti K."/>
            <person name="Lindquist E.A."/>
            <person name="Lipzen A."/>
            <person name="Lundell T."/>
            <person name="Morin E."/>
            <person name="Murat C."/>
            <person name="Sun H."/>
            <person name="Tunlid A."/>
            <person name="Henrissat B."/>
            <person name="Grigoriev I.V."/>
            <person name="Hibbett D.S."/>
            <person name="Martin F."/>
            <person name="Nordberg H.P."/>
            <person name="Cantor M.N."/>
            <person name="Hua S.X."/>
        </authorList>
    </citation>
    <scope>NUCLEOTIDE SEQUENCE [LARGE SCALE GENOMIC DNA]</scope>
    <source>
        <strain evidence="1 2">F 1598</strain>
    </source>
</reference>
<dbReference type="STRING" id="765440.A0A0C3G4N4"/>
<keyword evidence="2" id="KW-1185">Reference proteome</keyword>
<evidence type="ECO:0000313" key="2">
    <source>
        <dbReference type="Proteomes" id="UP000054166"/>
    </source>
</evidence>
<organism evidence="1 2">
    <name type="scientific">Piloderma croceum (strain F 1598)</name>
    <dbReference type="NCBI Taxonomy" id="765440"/>
    <lineage>
        <taxon>Eukaryota</taxon>
        <taxon>Fungi</taxon>
        <taxon>Dikarya</taxon>
        <taxon>Basidiomycota</taxon>
        <taxon>Agaricomycotina</taxon>
        <taxon>Agaricomycetes</taxon>
        <taxon>Agaricomycetidae</taxon>
        <taxon>Atheliales</taxon>
        <taxon>Atheliaceae</taxon>
        <taxon>Piloderma</taxon>
    </lineage>
</organism>
<feature type="non-terminal residue" evidence="1">
    <location>
        <position position="1"/>
    </location>
</feature>